<sequence length="187" mass="19392">MRISFGPSGCGWSLALLCGLPTPTQRRHAGAAGIGPIYSHAPTAGHRTTLSVAGKNGVAPKGEAEEGKYAGENEGRKQSPDLGSTHSLDILDWPTGTMPPVVKGPERETGISPSQRGVTVPSAVLTVSPQTQMLSEGLECANEVTYPMSLKTATLGLTGSLIVLYLPCLRPNLASGDLLGRRPAHSA</sequence>
<dbReference type="EMBL" id="ML002601">
    <property type="protein sequence ID" value="RKP36750.1"/>
    <property type="molecule type" value="Genomic_DNA"/>
</dbReference>
<feature type="region of interest" description="Disordered" evidence="1">
    <location>
        <begin position="53"/>
        <end position="84"/>
    </location>
</feature>
<name>A0A4P9ZVS9_9FUNG</name>
<protein>
    <submittedName>
        <fullName evidence="2">Uncharacterized protein</fullName>
    </submittedName>
</protein>
<gene>
    <name evidence="2" type="ORF">BJ085DRAFT_31043</name>
</gene>
<keyword evidence="3" id="KW-1185">Reference proteome</keyword>
<evidence type="ECO:0000313" key="2">
    <source>
        <dbReference type="EMBL" id="RKP36750.1"/>
    </source>
</evidence>
<dbReference type="AlphaFoldDB" id="A0A4P9ZVS9"/>
<accession>A0A4P9ZVS9</accession>
<reference evidence="3" key="1">
    <citation type="journal article" date="2018" name="Nat. Microbiol.">
        <title>Leveraging single-cell genomics to expand the fungal tree of life.</title>
        <authorList>
            <person name="Ahrendt S.R."/>
            <person name="Quandt C.A."/>
            <person name="Ciobanu D."/>
            <person name="Clum A."/>
            <person name="Salamov A."/>
            <person name="Andreopoulos B."/>
            <person name="Cheng J.F."/>
            <person name="Woyke T."/>
            <person name="Pelin A."/>
            <person name="Henrissat B."/>
            <person name="Reynolds N.K."/>
            <person name="Benny G.L."/>
            <person name="Smith M.E."/>
            <person name="James T.Y."/>
            <person name="Grigoriev I.V."/>
        </authorList>
    </citation>
    <scope>NUCLEOTIDE SEQUENCE [LARGE SCALE GENOMIC DNA]</scope>
    <source>
        <strain evidence="3">RSA 468</strain>
    </source>
</reference>
<evidence type="ECO:0000256" key="1">
    <source>
        <dbReference type="SAM" id="MobiDB-lite"/>
    </source>
</evidence>
<organism evidence="2 3">
    <name type="scientific">Dimargaris cristalligena</name>
    <dbReference type="NCBI Taxonomy" id="215637"/>
    <lineage>
        <taxon>Eukaryota</taxon>
        <taxon>Fungi</taxon>
        <taxon>Fungi incertae sedis</taxon>
        <taxon>Zoopagomycota</taxon>
        <taxon>Kickxellomycotina</taxon>
        <taxon>Dimargaritomycetes</taxon>
        <taxon>Dimargaritales</taxon>
        <taxon>Dimargaritaceae</taxon>
        <taxon>Dimargaris</taxon>
    </lineage>
</organism>
<evidence type="ECO:0000313" key="3">
    <source>
        <dbReference type="Proteomes" id="UP000268162"/>
    </source>
</evidence>
<feature type="compositionally biased region" description="Basic and acidic residues" evidence="1">
    <location>
        <begin position="62"/>
        <end position="79"/>
    </location>
</feature>
<dbReference type="Proteomes" id="UP000268162">
    <property type="component" value="Unassembled WGS sequence"/>
</dbReference>
<proteinExistence type="predicted"/>